<dbReference type="PANTHER" id="PTHR30576:SF0">
    <property type="entry name" value="UNDECAPRENYL-PHOSPHATE N-ACETYLGALACTOSAMINYL 1-PHOSPHATE TRANSFERASE-RELATED"/>
    <property type="match status" value="1"/>
</dbReference>
<evidence type="ECO:0000256" key="3">
    <source>
        <dbReference type="ARBA" id="ARBA00022679"/>
    </source>
</evidence>
<evidence type="ECO:0000256" key="4">
    <source>
        <dbReference type="ARBA" id="ARBA00022692"/>
    </source>
</evidence>
<feature type="transmembrane region" description="Helical" evidence="7">
    <location>
        <begin position="281"/>
        <end position="304"/>
    </location>
</feature>
<feature type="transmembrane region" description="Helical" evidence="7">
    <location>
        <begin position="79"/>
        <end position="100"/>
    </location>
</feature>
<organism evidence="9 10">
    <name type="scientific">Segatella salivae</name>
    <dbReference type="NCBI Taxonomy" id="228604"/>
    <lineage>
        <taxon>Bacteria</taxon>
        <taxon>Pseudomonadati</taxon>
        <taxon>Bacteroidota</taxon>
        <taxon>Bacteroidia</taxon>
        <taxon>Bacteroidales</taxon>
        <taxon>Prevotellaceae</taxon>
        <taxon>Segatella</taxon>
    </lineage>
</organism>
<feature type="domain" description="Bacterial sugar transferase" evidence="8">
    <location>
        <begin position="278"/>
        <end position="461"/>
    </location>
</feature>
<evidence type="ECO:0000256" key="7">
    <source>
        <dbReference type="SAM" id="Phobius"/>
    </source>
</evidence>
<gene>
    <name evidence="9" type="ORF">KZY68_08260</name>
</gene>
<comment type="subcellular location">
    <subcellularLocation>
        <location evidence="1">Membrane</location>
        <topology evidence="1">Multi-pass membrane protein</topology>
    </subcellularLocation>
</comment>
<evidence type="ECO:0000256" key="2">
    <source>
        <dbReference type="ARBA" id="ARBA00006464"/>
    </source>
</evidence>
<proteinExistence type="inferred from homology"/>
<dbReference type="AlphaFoldDB" id="A0AAW4NTE5"/>
<evidence type="ECO:0000256" key="1">
    <source>
        <dbReference type="ARBA" id="ARBA00004141"/>
    </source>
</evidence>
<comment type="caution">
    <text evidence="9">The sequence shown here is derived from an EMBL/GenBank/DDBJ whole genome shotgun (WGS) entry which is preliminary data.</text>
</comment>
<dbReference type="NCBIfam" id="TIGR03025">
    <property type="entry name" value="EPS_sugtrans"/>
    <property type="match status" value="1"/>
</dbReference>
<evidence type="ECO:0000256" key="5">
    <source>
        <dbReference type="ARBA" id="ARBA00022989"/>
    </source>
</evidence>
<dbReference type="GO" id="GO:0089702">
    <property type="term" value="F:undecaprenyl-phosphate glucose phosphotransferase activity"/>
    <property type="evidence" value="ECO:0007669"/>
    <property type="project" value="UniProtKB-EC"/>
</dbReference>
<evidence type="ECO:0000259" key="8">
    <source>
        <dbReference type="Pfam" id="PF02397"/>
    </source>
</evidence>
<keyword evidence="4 7" id="KW-0812">Transmembrane</keyword>
<dbReference type="RefSeq" id="WP_007134049.1">
    <property type="nucleotide sequence ID" value="NZ_CABKPN010000001.1"/>
</dbReference>
<evidence type="ECO:0000256" key="6">
    <source>
        <dbReference type="ARBA" id="ARBA00023136"/>
    </source>
</evidence>
<feature type="transmembrane region" description="Helical" evidence="7">
    <location>
        <begin position="106"/>
        <end position="127"/>
    </location>
</feature>
<dbReference type="Pfam" id="PF02397">
    <property type="entry name" value="Bac_transf"/>
    <property type="match status" value="1"/>
</dbReference>
<feature type="transmembrane region" description="Helical" evidence="7">
    <location>
        <begin position="48"/>
        <end position="67"/>
    </location>
</feature>
<evidence type="ECO:0000313" key="10">
    <source>
        <dbReference type="Proteomes" id="UP001196873"/>
    </source>
</evidence>
<dbReference type="EMBL" id="JAHXRF010000011">
    <property type="protein sequence ID" value="MBW4865997.1"/>
    <property type="molecule type" value="Genomic_DNA"/>
</dbReference>
<dbReference type="InterPro" id="IPR017473">
    <property type="entry name" value="Undecaprenyl-P_gluc_Ptfrase"/>
</dbReference>
<accession>A0AAW4NTE5</accession>
<dbReference type="EC" id="2.7.8.31" evidence="9"/>
<keyword evidence="5 7" id="KW-1133">Transmembrane helix</keyword>
<dbReference type="InterPro" id="IPR003362">
    <property type="entry name" value="Bact_transf"/>
</dbReference>
<evidence type="ECO:0000313" key="9">
    <source>
        <dbReference type="EMBL" id="MBW4865997.1"/>
    </source>
</evidence>
<keyword evidence="6 7" id="KW-0472">Membrane</keyword>
<dbReference type="NCBIfam" id="TIGR03023">
    <property type="entry name" value="WcaJ_sugtrans"/>
    <property type="match status" value="1"/>
</dbReference>
<dbReference type="InterPro" id="IPR017475">
    <property type="entry name" value="EPS_sugar_tfrase"/>
</dbReference>
<name>A0AAW4NTE5_9BACT</name>
<dbReference type="Proteomes" id="UP001196873">
    <property type="component" value="Unassembled WGS sequence"/>
</dbReference>
<protein>
    <submittedName>
        <fullName evidence="9">Undecaprenyl-phosphate glucose phosphotransferase</fullName>
        <ecNumber evidence="9">2.7.8.31</ecNumber>
    </submittedName>
</protein>
<reference evidence="9" key="1">
    <citation type="submission" date="2021-07" db="EMBL/GenBank/DDBJ databases">
        <title>Genomic diversity and antimicrobial resistance of Prevotella spp. isolated from chronic lung disease airways.</title>
        <authorList>
            <person name="Webb K.A."/>
            <person name="Olagoke O.S."/>
            <person name="Baird T."/>
            <person name="Neill J."/>
            <person name="Pham A."/>
            <person name="Wells T.J."/>
            <person name="Ramsay K.A."/>
            <person name="Bell S.C."/>
            <person name="Sarovich D.S."/>
            <person name="Price E.P."/>
        </authorList>
    </citation>
    <scope>NUCLEOTIDE SEQUENCE</scope>
    <source>
        <strain evidence="9">SCHI0047.S.3</strain>
    </source>
</reference>
<keyword evidence="3 9" id="KW-0808">Transferase</keyword>
<dbReference type="Pfam" id="PF13727">
    <property type="entry name" value="CoA_binding_3"/>
    <property type="match status" value="1"/>
</dbReference>
<dbReference type="PANTHER" id="PTHR30576">
    <property type="entry name" value="COLANIC BIOSYNTHESIS UDP-GLUCOSE LIPID CARRIER TRANSFERASE"/>
    <property type="match status" value="1"/>
</dbReference>
<feature type="transmembrane region" description="Helical" evidence="7">
    <location>
        <begin position="21"/>
        <end position="42"/>
    </location>
</feature>
<comment type="similarity">
    <text evidence="2">Belongs to the bacterial sugar transferase family.</text>
</comment>
<dbReference type="GO" id="GO:0016020">
    <property type="term" value="C:membrane"/>
    <property type="evidence" value="ECO:0007669"/>
    <property type="project" value="UniProtKB-SubCell"/>
</dbReference>
<sequence>MSQNLSRNDFVRRLVTLNDFMIINIIFVCFILLIPKNVPSYFHTATKITLFAANAAMGVAQYFFRTIVHVRKIDFDKIFVRALQLVTTHVILTYIFLSFICPEENFFHISVLYGIISFLVIMFSRFAERGILNYFRQKGYNSHKVIFVGHDPALIGLYKTMAGDAAMGYHIKGYYANKEIENCPQALQHIGTLDDFNNIIHHENKSIADEIFCCLSHDFNDFIAQIMKFCDAKVIRFYYIPRMFGTYRLRLKPEFMGETLLYTNHVEPLTIMSNRIIKRSFDIAVSLIACLCMLPFIPIIALLIKIQSPGPIFFTQMRTGFEGKSFKCYKFRSMHVNKNADTMQATLDDPRKFAFGKFMRKTNIDELPQFWNVLKGDMSIVGPRPHMLRHTEIYSDLIDKYMVRHFCKPGITGWAQVTGYRGETKELWQMQERVEHDIWYIEHWTFWLDLRIIFKTAFSIIKPDKHAY</sequence>